<dbReference type="Gene3D" id="3.40.50.2000">
    <property type="entry name" value="Glycogen Phosphorylase B"/>
    <property type="match status" value="2"/>
</dbReference>
<dbReference type="EMBL" id="BMDZ01000025">
    <property type="protein sequence ID" value="GGB41493.1"/>
    <property type="molecule type" value="Genomic_DNA"/>
</dbReference>
<dbReference type="Proteomes" id="UP000603352">
    <property type="component" value="Unassembled WGS sequence"/>
</dbReference>
<sequence length="385" mass="41421">MTGVQFDRPLRILQVTEAALGGAGRNVIDLCDGMAARGHHVTLVWSADRADGPFLAGLRDLGGRVEAIELTMRRNPRPGDYGDLMALRRIIAARAPLDVLHAHCSKAGLLARLARLRQTVRSVVYTPHGLVTLNPDRGRLGRMVYGVIERAAAPLADKIIAVSEDERVHAREALSIDRRRLERVANGIAPLEPVGRNQTRQELGLPQDALVVGFVGRLVFEKAPERLPALAAAVREMGHDPVWAIIGDGPYGDDVKAEARRLGLDRMLWLGVQDGARAMAGFDILAMPSRKEGLPYTLIEALYRHLPTVAMDVGGARELYGDGRAGLVTPPGDIQAMATAIAGLLADEAARAAMAEAAGRLARDYSVDMMVERTLGVYARALAGG</sequence>
<feature type="domain" description="Glycosyltransferase subfamily 4-like N-terminal" evidence="2">
    <location>
        <begin position="21"/>
        <end position="188"/>
    </location>
</feature>
<dbReference type="Pfam" id="PF00534">
    <property type="entry name" value="Glycos_transf_1"/>
    <property type="match status" value="1"/>
</dbReference>
<feature type="domain" description="Glycosyl transferase family 1" evidence="1">
    <location>
        <begin position="197"/>
        <end position="358"/>
    </location>
</feature>
<organism evidence="3 4">
    <name type="scientific">Tistrella bauzanensis</name>
    <dbReference type="NCBI Taxonomy" id="657419"/>
    <lineage>
        <taxon>Bacteria</taxon>
        <taxon>Pseudomonadati</taxon>
        <taxon>Pseudomonadota</taxon>
        <taxon>Alphaproteobacteria</taxon>
        <taxon>Geminicoccales</taxon>
        <taxon>Geminicoccaceae</taxon>
        <taxon>Tistrella</taxon>
    </lineage>
</organism>
<keyword evidence="3" id="KW-0808">Transferase</keyword>
<dbReference type="GO" id="GO:0016740">
    <property type="term" value="F:transferase activity"/>
    <property type="evidence" value="ECO:0007669"/>
    <property type="project" value="UniProtKB-KW"/>
</dbReference>
<proteinExistence type="predicted"/>
<reference evidence="4" key="1">
    <citation type="journal article" date="2019" name="Int. J. Syst. Evol. Microbiol.">
        <title>The Global Catalogue of Microorganisms (GCM) 10K type strain sequencing project: providing services to taxonomists for standard genome sequencing and annotation.</title>
        <authorList>
            <consortium name="The Broad Institute Genomics Platform"/>
            <consortium name="The Broad Institute Genome Sequencing Center for Infectious Disease"/>
            <person name="Wu L."/>
            <person name="Ma J."/>
        </authorList>
    </citation>
    <scope>NUCLEOTIDE SEQUENCE [LARGE SCALE GENOMIC DNA]</scope>
    <source>
        <strain evidence="4">CGMCC 1.10188</strain>
    </source>
</reference>
<evidence type="ECO:0000313" key="4">
    <source>
        <dbReference type="Proteomes" id="UP000603352"/>
    </source>
</evidence>
<comment type="caution">
    <text evidence="3">The sequence shown here is derived from an EMBL/GenBank/DDBJ whole genome shotgun (WGS) entry which is preliminary data.</text>
</comment>
<dbReference type="RefSeq" id="WP_188578055.1">
    <property type="nucleotide sequence ID" value="NZ_BMDZ01000025.1"/>
</dbReference>
<evidence type="ECO:0000313" key="3">
    <source>
        <dbReference type="EMBL" id="GGB41493.1"/>
    </source>
</evidence>
<dbReference type="SUPFAM" id="SSF53756">
    <property type="entry name" value="UDP-Glycosyltransferase/glycogen phosphorylase"/>
    <property type="match status" value="1"/>
</dbReference>
<accession>A0ABQ1II33</accession>
<dbReference type="PANTHER" id="PTHR12526">
    <property type="entry name" value="GLYCOSYLTRANSFERASE"/>
    <property type="match status" value="1"/>
</dbReference>
<name>A0ABQ1II33_9PROT</name>
<dbReference type="InterPro" id="IPR001296">
    <property type="entry name" value="Glyco_trans_1"/>
</dbReference>
<evidence type="ECO:0000259" key="2">
    <source>
        <dbReference type="Pfam" id="PF13439"/>
    </source>
</evidence>
<evidence type="ECO:0000259" key="1">
    <source>
        <dbReference type="Pfam" id="PF00534"/>
    </source>
</evidence>
<gene>
    <name evidence="3" type="ORF">GCM10011505_23670</name>
</gene>
<dbReference type="Pfam" id="PF13439">
    <property type="entry name" value="Glyco_transf_4"/>
    <property type="match status" value="1"/>
</dbReference>
<dbReference type="InterPro" id="IPR028098">
    <property type="entry name" value="Glyco_trans_4-like_N"/>
</dbReference>
<protein>
    <submittedName>
        <fullName evidence="3">Glycosyl transferase</fullName>
    </submittedName>
</protein>
<keyword evidence="4" id="KW-1185">Reference proteome</keyword>